<dbReference type="Proteomes" id="UP001218218">
    <property type="component" value="Unassembled WGS sequence"/>
</dbReference>
<dbReference type="EMBL" id="JARIHO010000003">
    <property type="protein sequence ID" value="KAJ7363920.1"/>
    <property type="molecule type" value="Genomic_DNA"/>
</dbReference>
<name>A0AAD7AN68_9AGAR</name>
<dbReference type="AlphaFoldDB" id="A0AAD7AN68"/>
<gene>
    <name evidence="1" type="ORF">DFH08DRAFT_681064</name>
</gene>
<keyword evidence="2" id="KW-1185">Reference proteome</keyword>
<reference evidence="1" key="1">
    <citation type="submission" date="2023-03" db="EMBL/GenBank/DDBJ databases">
        <title>Massive genome expansion in bonnet fungi (Mycena s.s.) driven by repeated elements and novel gene families across ecological guilds.</title>
        <authorList>
            <consortium name="Lawrence Berkeley National Laboratory"/>
            <person name="Harder C.B."/>
            <person name="Miyauchi S."/>
            <person name="Viragh M."/>
            <person name="Kuo A."/>
            <person name="Thoen E."/>
            <person name="Andreopoulos B."/>
            <person name="Lu D."/>
            <person name="Skrede I."/>
            <person name="Drula E."/>
            <person name="Henrissat B."/>
            <person name="Morin E."/>
            <person name="Kohler A."/>
            <person name="Barry K."/>
            <person name="LaButti K."/>
            <person name="Morin E."/>
            <person name="Salamov A."/>
            <person name="Lipzen A."/>
            <person name="Mereny Z."/>
            <person name="Hegedus B."/>
            <person name="Baldrian P."/>
            <person name="Stursova M."/>
            <person name="Weitz H."/>
            <person name="Taylor A."/>
            <person name="Grigoriev I.V."/>
            <person name="Nagy L.G."/>
            <person name="Martin F."/>
            <person name="Kauserud H."/>
        </authorList>
    </citation>
    <scope>NUCLEOTIDE SEQUENCE</scope>
    <source>
        <strain evidence="1">CBHHK002</strain>
    </source>
</reference>
<protein>
    <submittedName>
        <fullName evidence="1">Uncharacterized protein</fullName>
    </submittedName>
</protein>
<evidence type="ECO:0000313" key="2">
    <source>
        <dbReference type="Proteomes" id="UP001218218"/>
    </source>
</evidence>
<feature type="non-terminal residue" evidence="1">
    <location>
        <position position="1"/>
    </location>
</feature>
<evidence type="ECO:0000313" key="1">
    <source>
        <dbReference type="EMBL" id="KAJ7363920.1"/>
    </source>
</evidence>
<accession>A0AAD7AN68</accession>
<comment type="caution">
    <text evidence="1">The sequence shown here is derived from an EMBL/GenBank/DDBJ whole genome shotgun (WGS) entry which is preliminary data.</text>
</comment>
<sequence>YNGDSTSASTTQSPFSQDNPLVTISATVCPISWGVDLNSAAAPPNSPATCTGNHVSVKLVPYGNAKLRMTELPTF</sequence>
<organism evidence="1 2">
    <name type="scientific">Mycena albidolilacea</name>
    <dbReference type="NCBI Taxonomy" id="1033008"/>
    <lineage>
        <taxon>Eukaryota</taxon>
        <taxon>Fungi</taxon>
        <taxon>Dikarya</taxon>
        <taxon>Basidiomycota</taxon>
        <taxon>Agaricomycotina</taxon>
        <taxon>Agaricomycetes</taxon>
        <taxon>Agaricomycetidae</taxon>
        <taxon>Agaricales</taxon>
        <taxon>Marasmiineae</taxon>
        <taxon>Mycenaceae</taxon>
        <taxon>Mycena</taxon>
    </lineage>
</organism>
<proteinExistence type="predicted"/>